<dbReference type="CDD" id="cd06168">
    <property type="entry name" value="LSMD1"/>
    <property type="match status" value="1"/>
</dbReference>
<dbReference type="Pfam" id="PF01423">
    <property type="entry name" value="LSM"/>
    <property type="match status" value="1"/>
</dbReference>
<gene>
    <name evidence="2" type="primary">NDAI0G04960</name>
    <name evidence="2" type="ordered locus">NDAI_0G04960</name>
</gene>
<dbReference type="InterPro" id="IPR001163">
    <property type="entry name" value="Sm_dom_euk/arc"/>
</dbReference>
<dbReference type="HOGENOM" id="CLU_076902_9_0_1"/>
<dbReference type="Gene3D" id="2.30.30.100">
    <property type="match status" value="1"/>
</dbReference>
<name>J7REE7_NAUDC</name>
<dbReference type="SUPFAM" id="SSF50182">
    <property type="entry name" value="Sm-like ribonucleoproteins"/>
    <property type="match status" value="1"/>
</dbReference>
<dbReference type="GeneID" id="13926956"/>
<dbReference type="OMA" id="ALDCHAN"/>
<dbReference type="InterPro" id="IPR010920">
    <property type="entry name" value="LSM_dom_sf"/>
</dbReference>
<feature type="domain" description="Sm" evidence="1">
    <location>
        <begin position="4"/>
        <end position="76"/>
    </location>
</feature>
<dbReference type="eggNOG" id="ENOG502SDEV">
    <property type="taxonomic scope" value="Eukaryota"/>
</dbReference>
<dbReference type="EMBL" id="HE580273">
    <property type="protein sequence ID" value="CCK73479.1"/>
    <property type="molecule type" value="Genomic_DNA"/>
</dbReference>
<evidence type="ECO:0000313" key="3">
    <source>
        <dbReference type="Proteomes" id="UP000000689"/>
    </source>
</evidence>
<accession>J7REE7</accession>
<proteinExistence type="predicted"/>
<dbReference type="GO" id="GO:0004596">
    <property type="term" value="F:protein-N-terminal amino-acid acetyltransferase activity"/>
    <property type="evidence" value="ECO:0007669"/>
    <property type="project" value="EnsemblFungi"/>
</dbReference>
<evidence type="ECO:0000259" key="1">
    <source>
        <dbReference type="SMART" id="SM00651"/>
    </source>
</evidence>
<dbReference type="KEGG" id="ndi:NDAI_0G04960"/>
<dbReference type="InterPro" id="IPR034110">
    <property type="entry name" value="LSMD1_Sm"/>
</dbReference>
<dbReference type="Proteomes" id="UP000000689">
    <property type="component" value="Chromosome 7"/>
</dbReference>
<keyword evidence="3" id="KW-1185">Reference proteome</keyword>
<organism evidence="2 3">
    <name type="scientific">Naumovozyma dairenensis (strain ATCC 10597 / BCRC 20456 / CBS 421 / NBRC 0211 / NRRL Y-12639)</name>
    <name type="common">Saccharomyces dairenensis</name>
    <dbReference type="NCBI Taxonomy" id="1071378"/>
    <lineage>
        <taxon>Eukaryota</taxon>
        <taxon>Fungi</taxon>
        <taxon>Dikarya</taxon>
        <taxon>Ascomycota</taxon>
        <taxon>Saccharomycotina</taxon>
        <taxon>Saccharomycetes</taxon>
        <taxon>Saccharomycetales</taxon>
        <taxon>Saccharomycetaceae</taxon>
        <taxon>Naumovozyma</taxon>
    </lineage>
</organism>
<evidence type="ECO:0000313" key="2">
    <source>
        <dbReference type="EMBL" id="CCK73479.1"/>
    </source>
</evidence>
<dbReference type="AlphaFoldDB" id="J7REE7"/>
<dbReference type="SMART" id="SM00651">
    <property type="entry name" value="Sm"/>
    <property type="match status" value="1"/>
</dbReference>
<dbReference type="RefSeq" id="XP_003980155.1">
    <property type="nucleotide sequence ID" value="XM_003980106.1"/>
</dbReference>
<protein>
    <recommendedName>
        <fullName evidence="1">Sm domain-containing protein</fullName>
    </recommendedName>
</protein>
<reference evidence="2 3" key="1">
    <citation type="journal article" date="2011" name="Proc. Natl. Acad. Sci. U.S.A.">
        <title>Evolutionary erosion of yeast sex chromosomes by mating-type switching accidents.</title>
        <authorList>
            <person name="Gordon J.L."/>
            <person name="Armisen D."/>
            <person name="Proux-Wera E."/>
            <person name="Oheigeartaigh S.S."/>
            <person name="Byrne K.P."/>
            <person name="Wolfe K.H."/>
        </authorList>
    </citation>
    <scope>NUCLEOTIDE SEQUENCE [LARGE SCALE GENOMIC DNA]</scope>
    <source>
        <strain evidence="3">ATCC 10597 / BCRC 20456 / CBS 421 / NBRC 0211 / NRRL Y-12639</strain>
    </source>
</reference>
<dbReference type="OrthoDB" id="368909at2759"/>
<sequence length="96" mass="10851">MEHLKLGDFIGCTLYITLSKERFIQGTLVAVDSQANLLLDYVWERTITKDITNAKYNDRLMGLVSVPSDTIMSIKITKTKVNKLVTLKNEMLSSIV</sequence>
<dbReference type="STRING" id="1071378.J7REE7"/>
<dbReference type="GO" id="GO:0031417">
    <property type="term" value="C:NatC complex"/>
    <property type="evidence" value="ECO:0007669"/>
    <property type="project" value="EnsemblFungi"/>
</dbReference>